<dbReference type="EMBL" id="GGFL01011406">
    <property type="protein sequence ID" value="MBW75584.1"/>
    <property type="molecule type" value="Transcribed_RNA"/>
</dbReference>
<name>A0A2M4DD99_ANODA</name>
<protein>
    <submittedName>
        <fullName evidence="1">Putative secreted protein</fullName>
    </submittedName>
</protein>
<dbReference type="AlphaFoldDB" id="A0A2M4DD99"/>
<organism evidence="1">
    <name type="scientific">Anopheles darlingi</name>
    <name type="common">Mosquito</name>
    <dbReference type="NCBI Taxonomy" id="43151"/>
    <lineage>
        <taxon>Eukaryota</taxon>
        <taxon>Metazoa</taxon>
        <taxon>Ecdysozoa</taxon>
        <taxon>Arthropoda</taxon>
        <taxon>Hexapoda</taxon>
        <taxon>Insecta</taxon>
        <taxon>Pterygota</taxon>
        <taxon>Neoptera</taxon>
        <taxon>Endopterygota</taxon>
        <taxon>Diptera</taxon>
        <taxon>Nematocera</taxon>
        <taxon>Culicoidea</taxon>
        <taxon>Culicidae</taxon>
        <taxon>Anophelinae</taxon>
        <taxon>Anopheles</taxon>
    </lineage>
</organism>
<sequence>MFLFFFRHFPNGLHCFQTYFFAHFIHFFSCHISRNAFYNCMFSSLTYASYIFFIASYRPRPPPHTFSVPHYKAGDIAGFRINLDPAVPLSSI</sequence>
<accession>A0A2M4DD99</accession>
<reference evidence="1" key="1">
    <citation type="submission" date="2018-01" db="EMBL/GenBank/DDBJ databases">
        <title>An insight into the sialome of Amazonian anophelines.</title>
        <authorList>
            <person name="Ribeiro J.M."/>
            <person name="Scarpassa V."/>
            <person name="Calvo E."/>
        </authorList>
    </citation>
    <scope>NUCLEOTIDE SEQUENCE</scope>
</reference>
<evidence type="ECO:0000313" key="1">
    <source>
        <dbReference type="EMBL" id="MBW75584.1"/>
    </source>
</evidence>
<proteinExistence type="predicted"/>